<gene>
    <name evidence="2" type="ORF">Tco_1015803</name>
</gene>
<reference evidence="2" key="2">
    <citation type="submission" date="2022-01" db="EMBL/GenBank/DDBJ databases">
        <authorList>
            <person name="Yamashiro T."/>
            <person name="Shiraishi A."/>
            <person name="Satake H."/>
            <person name="Nakayama K."/>
        </authorList>
    </citation>
    <scope>NUCLEOTIDE SEQUENCE</scope>
</reference>
<proteinExistence type="predicted"/>
<feature type="compositionally biased region" description="Acidic residues" evidence="1">
    <location>
        <begin position="263"/>
        <end position="273"/>
    </location>
</feature>
<dbReference type="EMBL" id="BQNB010017533">
    <property type="protein sequence ID" value="GJT64323.1"/>
    <property type="molecule type" value="Genomic_DNA"/>
</dbReference>
<keyword evidence="3" id="KW-1185">Reference proteome</keyword>
<dbReference type="Proteomes" id="UP001151760">
    <property type="component" value="Unassembled WGS sequence"/>
</dbReference>
<evidence type="ECO:0000256" key="1">
    <source>
        <dbReference type="SAM" id="MobiDB-lite"/>
    </source>
</evidence>
<organism evidence="2 3">
    <name type="scientific">Tanacetum coccineum</name>
    <dbReference type="NCBI Taxonomy" id="301880"/>
    <lineage>
        <taxon>Eukaryota</taxon>
        <taxon>Viridiplantae</taxon>
        <taxon>Streptophyta</taxon>
        <taxon>Embryophyta</taxon>
        <taxon>Tracheophyta</taxon>
        <taxon>Spermatophyta</taxon>
        <taxon>Magnoliopsida</taxon>
        <taxon>eudicotyledons</taxon>
        <taxon>Gunneridae</taxon>
        <taxon>Pentapetalae</taxon>
        <taxon>asterids</taxon>
        <taxon>campanulids</taxon>
        <taxon>Asterales</taxon>
        <taxon>Asteraceae</taxon>
        <taxon>Asteroideae</taxon>
        <taxon>Anthemideae</taxon>
        <taxon>Anthemidinae</taxon>
        <taxon>Tanacetum</taxon>
    </lineage>
</organism>
<feature type="region of interest" description="Disordered" evidence="1">
    <location>
        <begin position="169"/>
        <end position="192"/>
    </location>
</feature>
<reference evidence="2" key="1">
    <citation type="journal article" date="2022" name="Int. J. Mol. Sci.">
        <title>Draft Genome of Tanacetum Coccineum: Genomic Comparison of Closely Related Tanacetum-Family Plants.</title>
        <authorList>
            <person name="Yamashiro T."/>
            <person name="Shiraishi A."/>
            <person name="Nakayama K."/>
            <person name="Satake H."/>
        </authorList>
    </citation>
    <scope>NUCLEOTIDE SEQUENCE</scope>
</reference>
<accession>A0ABQ5FN57</accession>
<dbReference type="PANTHER" id="PTHR10775">
    <property type="entry name" value="OS08G0208400 PROTEIN"/>
    <property type="match status" value="1"/>
</dbReference>
<sequence length="286" mass="32938">MHIEKNALEALLNTLLQNDKSKDTIKARQDLETLRVRKELWLVKKPNGKFEKPHPKYSFTEENRKRFCKFIKGVRLPDGFGSNFKQKVTADDNNITGMKSHDCHIMMHRLLPYGVQRYLPKNIAEPIIELFAYSLSSFLHMKVMQDRIKADIIPFKTDQEILDEVVPSDNRKNMTGHGQEVTGGGSTSRRRTHRAYVEVINLDQMTPDIDATRAKRKSCTVASDERSNGLFASLKADQRTQRLICDQFAQDLAHEKNNKCSSEEEDEEEEEGEQQSGDDYSSEEEE</sequence>
<dbReference type="PANTHER" id="PTHR10775:SF185">
    <property type="entry name" value="OS08G0208400 PROTEIN"/>
    <property type="match status" value="1"/>
</dbReference>
<comment type="caution">
    <text evidence="2">The sequence shown here is derived from an EMBL/GenBank/DDBJ whole genome shotgun (WGS) entry which is preliminary data.</text>
</comment>
<evidence type="ECO:0000313" key="3">
    <source>
        <dbReference type="Proteomes" id="UP001151760"/>
    </source>
</evidence>
<evidence type="ECO:0000313" key="2">
    <source>
        <dbReference type="EMBL" id="GJT64323.1"/>
    </source>
</evidence>
<feature type="region of interest" description="Disordered" evidence="1">
    <location>
        <begin position="255"/>
        <end position="286"/>
    </location>
</feature>
<protein>
    <submittedName>
        <fullName evidence="2">Uncharacterized protein</fullName>
    </submittedName>
</protein>
<name>A0ABQ5FN57_9ASTR</name>